<accession>A0A5N6KH31</accession>
<dbReference type="Proteomes" id="UP000326757">
    <property type="component" value="Unassembled WGS sequence"/>
</dbReference>
<gene>
    <name evidence="2" type="ORF">EYC80_006313</name>
</gene>
<feature type="compositionally biased region" description="Basic and acidic residues" evidence="1">
    <location>
        <begin position="557"/>
        <end position="568"/>
    </location>
</feature>
<comment type="caution">
    <text evidence="2">The sequence shown here is derived from an EMBL/GenBank/DDBJ whole genome shotgun (WGS) entry which is preliminary data.</text>
</comment>
<sequence length="612" mass="68352">MPKNQQQIEWLNNYYDLNQSNGDVLEKSQVIADEYNKNFNTEAFTKGPKGRTRMTNGGLNAQTVGGHMADRKKMFRDQPRAIRNQKDDLERLRAVSDIRCRPWVGDKMLLMQANNTTHAKVKNHFEERARQEAKQAIKAGGQVLLDFEEVRDKRDTSSRYATKMWADYKHNKEEYLKSLRNGLISLKTGESIKGDLNMYMYSALNPANGHIQSAGSGNTAGKGVAKLAGGRDDLLRRSMEDTPNTIDKYSSTAEPCQHPTRKREPFRSSNDQAENSANKKSLEQTRGSIDSINSGMTFHNNPFGGGESSDGYFGKSPDFCNDRLGARIPSAVDQQFHQPKAHTKSMHIGSQPSNRVDQSSEIGGVSLGGNGWNDRQKEASIAYEGKSVKPLGSQADGFELAENSTQMAFAISSKKRKESLLEEETMERRPLKKQCQLEGPLQPEQQPEHDQLQPRIRYSGLDFEGNTGEGHVQELDHVPEEFAEWNRHVMQDSASLPVQPHIQGTSNRGEFGVSNNASYLESSLWIGFITNRENLPLNEENNLPGSKSENAIPVPDGKGDAETVRESQRIGGQTSFNGKQPLKEEDEPGYLAGASCVKGYTNAWYFQGRLRT</sequence>
<feature type="region of interest" description="Disordered" evidence="1">
    <location>
        <begin position="241"/>
        <end position="303"/>
    </location>
</feature>
<evidence type="ECO:0000256" key="1">
    <source>
        <dbReference type="SAM" id="MobiDB-lite"/>
    </source>
</evidence>
<evidence type="ECO:0000313" key="3">
    <source>
        <dbReference type="Proteomes" id="UP000326757"/>
    </source>
</evidence>
<feature type="compositionally biased region" description="Polar residues" evidence="1">
    <location>
        <begin position="348"/>
        <end position="361"/>
    </location>
</feature>
<feature type="region of interest" description="Disordered" evidence="1">
    <location>
        <begin position="338"/>
        <end position="373"/>
    </location>
</feature>
<name>A0A5N6KH31_MONLA</name>
<dbReference type="AlphaFoldDB" id="A0A5N6KH31"/>
<keyword evidence="3" id="KW-1185">Reference proteome</keyword>
<feature type="region of interest" description="Disordered" evidence="1">
    <location>
        <begin position="539"/>
        <end position="587"/>
    </location>
</feature>
<organism evidence="2 3">
    <name type="scientific">Monilinia laxa</name>
    <name type="common">Brown rot fungus</name>
    <name type="synonym">Sclerotinia laxa</name>
    <dbReference type="NCBI Taxonomy" id="61186"/>
    <lineage>
        <taxon>Eukaryota</taxon>
        <taxon>Fungi</taxon>
        <taxon>Dikarya</taxon>
        <taxon>Ascomycota</taxon>
        <taxon>Pezizomycotina</taxon>
        <taxon>Leotiomycetes</taxon>
        <taxon>Helotiales</taxon>
        <taxon>Sclerotiniaceae</taxon>
        <taxon>Monilinia</taxon>
    </lineage>
</organism>
<reference evidence="2 3" key="1">
    <citation type="submission" date="2019-06" db="EMBL/GenBank/DDBJ databases">
        <title>Genome Sequence of the Brown Rot Fungal Pathogen Monilinia laxa.</title>
        <authorList>
            <person name="De Miccolis Angelini R.M."/>
            <person name="Landi L."/>
            <person name="Abate D."/>
            <person name="Pollastro S."/>
            <person name="Romanazzi G."/>
            <person name="Faretra F."/>
        </authorList>
    </citation>
    <scope>NUCLEOTIDE SEQUENCE [LARGE SCALE GENOMIC DNA]</scope>
    <source>
        <strain evidence="2 3">Mlax316</strain>
    </source>
</reference>
<evidence type="ECO:0000313" key="2">
    <source>
        <dbReference type="EMBL" id="KAB8303007.1"/>
    </source>
</evidence>
<proteinExistence type="predicted"/>
<dbReference type="EMBL" id="VIGI01000003">
    <property type="protein sequence ID" value="KAB8303007.1"/>
    <property type="molecule type" value="Genomic_DNA"/>
</dbReference>
<dbReference type="OrthoDB" id="3549727at2759"/>
<feature type="compositionally biased region" description="Polar residues" evidence="1">
    <location>
        <begin position="241"/>
        <end position="254"/>
    </location>
</feature>
<feature type="compositionally biased region" description="Polar residues" evidence="1">
    <location>
        <begin position="267"/>
        <end position="300"/>
    </location>
</feature>
<protein>
    <submittedName>
        <fullName evidence="2">Uncharacterized protein</fullName>
    </submittedName>
</protein>